<sequence>MRERGSGRPAHGSNLCADVPGLGEEPSGCCRDGHPRLLHLHRRCGELQRGSAHGLARAAQPPRCAGRGAAADMAAGRPSARPGWGPCPATISEAYRRCLPAGRLPQKPPAASPVELHPPPPPGPAPRGQGQDFPGRLQP</sequence>
<proteinExistence type="predicted"/>
<dbReference type="AlphaFoldDB" id="A0A6J3F498"/>
<feature type="compositionally biased region" description="Low complexity" evidence="1">
    <location>
        <begin position="65"/>
        <end position="81"/>
    </location>
</feature>
<dbReference type="Proteomes" id="UP000504640">
    <property type="component" value="Unplaced"/>
</dbReference>
<keyword evidence="2" id="KW-1185">Reference proteome</keyword>
<evidence type="ECO:0000313" key="3">
    <source>
        <dbReference type="RefSeq" id="XP_032100429.1"/>
    </source>
</evidence>
<feature type="region of interest" description="Disordered" evidence="1">
    <location>
        <begin position="98"/>
        <end position="139"/>
    </location>
</feature>
<feature type="compositionally biased region" description="Pro residues" evidence="1">
    <location>
        <begin position="106"/>
        <end position="125"/>
    </location>
</feature>
<organism evidence="2 3">
    <name type="scientific">Sapajus apella</name>
    <name type="common">Brown-capped capuchin</name>
    <name type="synonym">Cebus apella</name>
    <dbReference type="NCBI Taxonomy" id="9515"/>
    <lineage>
        <taxon>Eukaryota</taxon>
        <taxon>Metazoa</taxon>
        <taxon>Chordata</taxon>
        <taxon>Craniata</taxon>
        <taxon>Vertebrata</taxon>
        <taxon>Euteleostomi</taxon>
        <taxon>Mammalia</taxon>
        <taxon>Eutheria</taxon>
        <taxon>Euarchontoglires</taxon>
        <taxon>Primates</taxon>
        <taxon>Haplorrhini</taxon>
        <taxon>Platyrrhini</taxon>
        <taxon>Cebidae</taxon>
        <taxon>Cebinae</taxon>
        <taxon>Sapajus</taxon>
    </lineage>
</organism>
<reference evidence="3" key="1">
    <citation type="submission" date="2025-08" db="UniProtKB">
        <authorList>
            <consortium name="RefSeq"/>
        </authorList>
    </citation>
    <scope>IDENTIFICATION</scope>
    <source>
        <tissue evidence="3">Blood</tissue>
    </source>
</reference>
<feature type="region of interest" description="Disordered" evidence="1">
    <location>
        <begin position="1"/>
        <end position="21"/>
    </location>
</feature>
<protein>
    <submittedName>
        <fullName evidence="3">Cleavage and polyadenylation specificity factor subunit 6-like</fullName>
    </submittedName>
</protein>
<evidence type="ECO:0000313" key="2">
    <source>
        <dbReference type="Proteomes" id="UP000504640"/>
    </source>
</evidence>
<gene>
    <name evidence="3" type="primary">LOC116527551</name>
</gene>
<accession>A0A6J3F498</accession>
<feature type="region of interest" description="Disordered" evidence="1">
    <location>
        <begin position="50"/>
        <end position="86"/>
    </location>
</feature>
<evidence type="ECO:0000256" key="1">
    <source>
        <dbReference type="SAM" id="MobiDB-lite"/>
    </source>
</evidence>
<dbReference type="RefSeq" id="XP_032100429.1">
    <property type="nucleotide sequence ID" value="XM_032244538.1"/>
</dbReference>
<name>A0A6J3F498_SAPAP</name>
<dbReference type="GeneID" id="116527551"/>